<keyword evidence="3 9" id="KW-0808">Transferase</keyword>
<dbReference type="InterPro" id="IPR018011">
    <property type="entry name" value="Carb_sulfotrans_8-10"/>
</dbReference>
<dbReference type="GO" id="GO:0008146">
    <property type="term" value="F:sulfotransferase activity"/>
    <property type="evidence" value="ECO:0007669"/>
    <property type="project" value="InterPro"/>
</dbReference>
<organism evidence="10 11">
    <name type="scientific">Cherax quadricarinatus</name>
    <name type="common">Australian red claw crayfish</name>
    <dbReference type="NCBI Taxonomy" id="27406"/>
    <lineage>
        <taxon>Eukaryota</taxon>
        <taxon>Metazoa</taxon>
        <taxon>Ecdysozoa</taxon>
        <taxon>Arthropoda</taxon>
        <taxon>Crustacea</taxon>
        <taxon>Multicrustacea</taxon>
        <taxon>Malacostraca</taxon>
        <taxon>Eumalacostraca</taxon>
        <taxon>Eucarida</taxon>
        <taxon>Decapoda</taxon>
        <taxon>Pleocyemata</taxon>
        <taxon>Astacidea</taxon>
        <taxon>Parastacoidea</taxon>
        <taxon>Parastacidae</taxon>
        <taxon>Cherax</taxon>
    </lineage>
</organism>
<evidence type="ECO:0000313" key="10">
    <source>
        <dbReference type="EMBL" id="KAK8740076.1"/>
    </source>
</evidence>
<evidence type="ECO:0000256" key="5">
    <source>
        <dbReference type="ARBA" id="ARBA00022989"/>
    </source>
</evidence>
<dbReference type="GO" id="GO:0000139">
    <property type="term" value="C:Golgi membrane"/>
    <property type="evidence" value="ECO:0007669"/>
    <property type="project" value="UniProtKB-SubCell"/>
</dbReference>
<accession>A0AAW0XLI8</accession>
<keyword evidence="6 9" id="KW-0333">Golgi apparatus</keyword>
<dbReference type="EC" id="2.8.2.-" evidence="9"/>
<dbReference type="EMBL" id="JARKIK010000034">
    <property type="protein sequence ID" value="KAK8740076.1"/>
    <property type="molecule type" value="Genomic_DNA"/>
</dbReference>
<keyword evidence="4 9" id="KW-0812">Transmembrane</keyword>
<evidence type="ECO:0000256" key="6">
    <source>
        <dbReference type="ARBA" id="ARBA00023034"/>
    </source>
</evidence>
<sequence>MRLPRLTRVLGWILLMFFLTGVLVFLNTTHHSTQPLMKQPRTILHSLYSYVANNSMEWGGRLGRSFLGDGGSKTWRGKPWGRVNNLLPPGVSIQHFTKFLTGDHWGAVRRKMSIRERLRSVCEDYDGVLSTPSRASFRKIYQHILYQRQRDLVYCPVWKAMSTTWDAYFLQMSERGATRRDVPVEGAIRRDVPVEGAIKRDVPVEGAIKRDVPVEGAIRRDVPMEFSVSKNTRHYEMAGDVKRAARSRFRLPQNTEKAKSVIQNSVCSVMVVRHPLQRLVSTYRDKMVARNTTVRDYLYLRTIIKHRYRTNTSDATPMPTFREFVDFVLDEWSSCDPRPGTWREWSRDWHPAYYLCDPCHLNYSHILRYEHYQRDLQQFRQECGLEEAALDSTTHHHQLGNTTSHQLEEQLYGQLSRSQVVRLAQVYFLDLLMFGYNVTRYLHFAKPD</sequence>
<dbReference type="Proteomes" id="UP001445076">
    <property type="component" value="Unassembled WGS sequence"/>
</dbReference>
<comment type="similarity">
    <text evidence="2 9">Belongs to the sulfotransferase 2 family.</text>
</comment>
<comment type="caution">
    <text evidence="10">The sequence shown here is derived from an EMBL/GenBank/DDBJ whole genome shotgun (WGS) entry which is preliminary data.</text>
</comment>
<evidence type="ECO:0000256" key="7">
    <source>
        <dbReference type="ARBA" id="ARBA00023136"/>
    </source>
</evidence>
<reference evidence="10 11" key="1">
    <citation type="journal article" date="2024" name="BMC Genomics">
        <title>Genome assembly of redclaw crayfish (Cherax quadricarinatus) provides insights into its immune adaptation and hypoxia tolerance.</title>
        <authorList>
            <person name="Liu Z."/>
            <person name="Zheng J."/>
            <person name="Li H."/>
            <person name="Fang K."/>
            <person name="Wang S."/>
            <person name="He J."/>
            <person name="Zhou D."/>
            <person name="Weng S."/>
            <person name="Chi M."/>
            <person name="Gu Z."/>
            <person name="He J."/>
            <person name="Li F."/>
            <person name="Wang M."/>
        </authorList>
    </citation>
    <scope>NUCLEOTIDE SEQUENCE [LARGE SCALE GENOMIC DNA]</scope>
    <source>
        <strain evidence="10">ZL_2023a</strain>
    </source>
</reference>
<protein>
    <recommendedName>
        <fullName evidence="9">Carbohydrate sulfotransferase</fullName>
        <ecNumber evidence="9">2.8.2.-</ecNumber>
    </recommendedName>
</protein>
<gene>
    <name evidence="10" type="ORF">OTU49_003024</name>
</gene>
<evidence type="ECO:0000256" key="2">
    <source>
        <dbReference type="ARBA" id="ARBA00006339"/>
    </source>
</evidence>
<evidence type="ECO:0000256" key="3">
    <source>
        <dbReference type="ARBA" id="ARBA00022679"/>
    </source>
</evidence>
<evidence type="ECO:0000256" key="1">
    <source>
        <dbReference type="ARBA" id="ARBA00004323"/>
    </source>
</evidence>
<dbReference type="PANTHER" id="PTHR12137:SF54">
    <property type="entry name" value="CARBOHYDRATE SULFOTRANSFERASE"/>
    <property type="match status" value="1"/>
</dbReference>
<keyword evidence="8 9" id="KW-0325">Glycoprotein</keyword>
<evidence type="ECO:0000256" key="9">
    <source>
        <dbReference type="RuleBase" id="RU364020"/>
    </source>
</evidence>
<reference evidence="10" key="2">
    <citation type="submission" date="2024-01" db="EMBL/GenBank/DDBJ databases">
        <authorList>
            <person name="He J."/>
            <person name="Wang M."/>
            <person name="Zheng J."/>
            <person name="Liu Z."/>
        </authorList>
    </citation>
    <scope>NUCLEOTIDE SEQUENCE</scope>
    <source>
        <strain evidence="10">ZL_2023a</strain>
        <tissue evidence="10">Muscle</tissue>
    </source>
</reference>
<comment type="subcellular location">
    <subcellularLocation>
        <location evidence="1 9">Golgi apparatus membrane</location>
        <topology evidence="1 9">Single-pass type II membrane protein</topology>
    </subcellularLocation>
</comment>
<dbReference type="GO" id="GO:0016051">
    <property type="term" value="P:carbohydrate biosynthetic process"/>
    <property type="evidence" value="ECO:0007669"/>
    <property type="project" value="InterPro"/>
</dbReference>
<evidence type="ECO:0000256" key="4">
    <source>
        <dbReference type="ARBA" id="ARBA00022692"/>
    </source>
</evidence>
<keyword evidence="9" id="KW-0735">Signal-anchor</keyword>
<keyword evidence="9" id="KW-0119">Carbohydrate metabolism</keyword>
<evidence type="ECO:0000313" key="11">
    <source>
        <dbReference type="Proteomes" id="UP001445076"/>
    </source>
</evidence>
<dbReference type="PANTHER" id="PTHR12137">
    <property type="entry name" value="CARBOHYDRATE SULFOTRANSFERASE"/>
    <property type="match status" value="1"/>
</dbReference>
<feature type="transmembrane region" description="Helical" evidence="9">
    <location>
        <begin position="9"/>
        <end position="26"/>
    </location>
</feature>
<dbReference type="Pfam" id="PF03567">
    <property type="entry name" value="Sulfotransfer_2"/>
    <property type="match status" value="1"/>
</dbReference>
<keyword evidence="11" id="KW-1185">Reference proteome</keyword>
<proteinExistence type="inferred from homology"/>
<keyword evidence="5 9" id="KW-1133">Transmembrane helix</keyword>
<name>A0AAW0XLI8_CHEQU</name>
<evidence type="ECO:0000256" key="8">
    <source>
        <dbReference type="ARBA" id="ARBA00023180"/>
    </source>
</evidence>
<dbReference type="EMBL" id="JARKIK010000034">
    <property type="protein sequence ID" value="KAK8740077.1"/>
    <property type="molecule type" value="Genomic_DNA"/>
</dbReference>
<dbReference type="AlphaFoldDB" id="A0AAW0XLI8"/>
<dbReference type="InterPro" id="IPR005331">
    <property type="entry name" value="Sulfotransferase"/>
</dbReference>
<keyword evidence="7 9" id="KW-0472">Membrane</keyword>